<evidence type="ECO:0000259" key="3">
    <source>
        <dbReference type="Pfam" id="PF00048"/>
    </source>
</evidence>
<evidence type="ECO:0000313" key="5">
    <source>
        <dbReference type="Proteomes" id="UP001619887"/>
    </source>
</evidence>
<evidence type="ECO:0000256" key="1">
    <source>
        <dbReference type="ARBA" id="ARBA00022514"/>
    </source>
</evidence>
<dbReference type="Pfam" id="PF00048">
    <property type="entry name" value="IL8"/>
    <property type="match status" value="1"/>
</dbReference>
<proteinExistence type="predicted"/>
<keyword evidence="2" id="KW-0732">Signal</keyword>
<evidence type="ECO:0000256" key="2">
    <source>
        <dbReference type="SAM" id="SignalP"/>
    </source>
</evidence>
<comment type="caution">
    <text evidence="4">The sequence shown here is derived from an EMBL/GenBank/DDBJ whole genome shotgun (WGS) entry which is preliminary data.</text>
</comment>
<accession>A0ABD2FFX7</accession>
<reference evidence="4 5" key="1">
    <citation type="journal article" date="2022" name="G3 (Bethesda)">
        <title>Evaluating Illumina-, Nanopore-, and PacBio-based genome assembly strategies with the bald notothen, Trematomus borchgrevinki.</title>
        <authorList>
            <person name="Rayamajhi N."/>
            <person name="Cheng C.C."/>
            <person name="Catchen J.M."/>
        </authorList>
    </citation>
    <scope>NUCLEOTIDE SEQUENCE [LARGE SCALE GENOMIC DNA]</scope>
    <source>
        <strain evidence="4">AGRC-2024</strain>
    </source>
</reference>
<keyword evidence="1" id="KW-0202">Cytokine</keyword>
<dbReference type="EMBL" id="JBIYXZ010002090">
    <property type="protein sequence ID" value="KAL3040531.1"/>
    <property type="molecule type" value="Genomic_DNA"/>
</dbReference>
<evidence type="ECO:0000313" key="4">
    <source>
        <dbReference type="EMBL" id="KAL3040531.1"/>
    </source>
</evidence>
<gene>
    <name evidence="4" type="ORF">OYC64_011533</name>
</gene>
<name>A0ABD2FFX7_PAGBO</name>
<sequence length="114" mass="13331">MWTSLSVSRWIFLLTLTAVMLFSASGVDSHRHMKCCKLFRTAKINPIKHCYKQTPRHRCKHDAYKITDENGQLYCVKPTPPWLQERLKQGLNCPPDISPNLRTIFEVLDEDELE</sequence>
<dbReference type="SUPFAM" id="SSF54117">
    <property type="entry name" value="Interleukin 8-like chemokines"/>
    <property type="match status" value="1"/>
</dbReference>
<feature type="chain" id="PRO_5044831981" description="Chemokine interleukin-8-like domain-containing protein" evidence="2">
    <location>
        <begin position="27"/>
        <end position="114"/>
    </location>
</feature>
<organism evidence="4 5">
    <name type="scientific">Pagothenia borchgrevinki</name>
    <name type="common">Bald rockcod</name>
    <name type="synonym">Trematomus borchgrevinki</name>
    <dbReference type="NCBI Taxonomy" id="8213"/>
    <lineage>
        <taxon>Eukaryota</taxon>
        <taxon>Metazoa</taxon>
        <taxon>Chordata</taxon>
        <taxon>Craniata</taxon>
        <taxon>Vertebrata</taxon>
        <taxon>Euteleostomi</taxon>
        <taxon>Actinopterygii</taxon>
        <taxon>Neopterygii</taxon>
        <taxon>Teleostei</taxon>
        <taxon>Neoteleostei</taxon>
        <taxon>Acanthomorphata</taxon>
        <taxon>Eupercaria</taxon>
        <taxon>Perciformes</taxon>
        <taxon>Notothenioidei</taxon>
        <taxon>Nototheniidae</taxon>
        <taxon>Pagothenia</taxon>
    </lineage>
</organism>
<protein>
    <recommendedName>
        <fullName evidence="3">Chemokine interleukin-8-like domain-containing protein</fullName>
    </recommendedName>
</protein>
<reference evidence="4 5" key="2">
    <citation type="journal article" date="2024" name="G3 (Bethesda)">
        <title>The genome of the cryopelagic Antarctic bald notothen, Trematomus borchgrevinki.</title>
        <authorList>
            <person name="Rayamajhi N."/>
            <person name="Rivera-Colon A.G."/>
            <person name="Minhas B.F."/>
            <person name="Cheng C.C."/>
            <person name="Catchen J.M."/>
        </authorList>
    </citation>
    <scope>NUCLEOTIDE SEQUENCE [LARGE SCALE GENOMIC DNA]</scope>
    <source>
        <strain evidence="4">AGRC-2024</strain>
    </source>
</reference>
<feature type="signal peptide" evidence="2">
    <location>
        <begin position="1"/>
        <end position="26"/>
    </location>
</feature>
<dbReference type="InterPro" id="IPR001811">
    <property type="entry name" value="Chemokine_IL8-like_dom"/>
</dbReference>
<dbReference type="AlphaFoldDB" id="A0ABD2FFX7"/>
<keyword evidence="5" id="KW-1185">Reference proteome</keyword>
<feature type="domain" description="Chemokine interleukin-8-like" evidence="3">
    <location>
        <begin position="34"/>
        <end position="88"/>
    </location>
</feature>
<dbReference type="GO" id="GO:0005615">
    <property type="term" value="C:extracellular space"/>
    <property type="evidence" value="ECO:0007669"/>
    <property type="project" value="UniProtKB-KW"/>
</dbReference>
<dbReference type="GO" id="GO:0005125">
    <property type="term" value="F:cytokine activity"/>
    <property type="evidence" value="ECO:0007669"/>
    <property type="project" value="UniProtKB-KW"/>
</dbReference>
<dbReference type="InterPro" id="IPR036048">
    <property type="entry name" value="Interleukin_8-like_sf"/>
</dbReference>
<dbReference type="Gene3D" id="2.40.50.40">
    <property type="match status" value="1"/>
</dbReference>
<dbReference type="Proteomes" id="UP001619887">
    <property type="component" value="Unassembled WGS sequence"/>
</dbReference>